<reference evidence="1 2" key="1">
    <citation type="journal article" date="2012" name="Stand. Genomic Sci.">
        <title>Genome sequence of the halotolerant bacterium Corynebacterium halotolerans type strain YIM 70093(T) (= DSM 44683(T)).</title>
        <authorList>
            <person name="Ruckert C."/>
            <person name="Albersmeier A."/>
            <person name="Al-Dilaimi A."/>
            <person name="Niehaus K."/>
            <person name="Szczepanowski R."/>
            <person name="Kalinowski J."/>
        </authorList>
    </citation>
    <scope>NUCLEOTIDE SEQUENCE [LARGE SCALE GENOMIC DNA]</scope>
    <source>
        <strain evidence="1">YIM 70093</strain>
    </source>
</reference>
<evidence type="ECO:0000313" key="2">
    <source>
        <dbReference type="Proteomes" id="UP000011723"/>
    </source>
</evidence>
<dbReference type="OrthoDB" id="4410665at2"/>
<dbReference type="EMBL" id="CP003697">
    <property type="protein sequence ID" value="AGF71274.1"/>
    <property type="molecule type" value="Genomic_DNA"/>
</dbReference>
<dbReference type="AlphaFoldDB" id="M1MU72"/>
<evidence type="ECO:0000313" key="1">
    <source>
        <dbReference type="EMBL" id="AGF71274.1"/>
    </source>
</evidence>
<proteinExistence type="predicted"/>
<sequence length="174" mass="18637">MSGQRHAVIAVVDRGTDVTVVWHVQTDPDAPTGALSGAWILGPDDVDPQRLDDLLADTVVLPVGDADVGKRPTTSLPAIADAMSHAVDEVKARAKAAKEANKSLTLPRLDAVELSDPDELAENFQGEEVGRAAWSTATALAELIEQWHTIEGQRRSRKHLQEAFGAEVRPLPLG</sequence>
<dbReference type="PATRIC" id="fig|1121362.3.peg.252"/>
<organism evidence="1 2">
    <name type="scientific">Corynebacterium halotolerans YIM 70093 = DSM 44683</name>
    <dbReference type="NCBI Taxonomy" id="1121362"/>
    <lineage>
        <taxon>Bacteria</taxon>
        <taxon>Bacillati</taxon>
        <taxon>Actinomycetota</taxon>
        <taxon>Actinomycetes</taxon>
        <taxon>Mycobacteriales</taxon>
        <taxon>Corynebacteriaceae</taxon>
        <taxon>Corynebacterium</taxon>
    </lineage>
</organism>
<gene>
    <name evidence="1" type="ORF">A605_01300</name>
</gene>
<keyword evidence="2" id="KW-1185">Reference proteome</keyword>
<protein>
    <submittedName>
        <fullName evidence="1">Uncharacterized protein</fullName>
    </submittedName>
</protein>
<dbReference type="HOGENOM" id="CLU_130306_0_0_11"/>
<dbReference type="eggNOG" id="ENOG5031F1X">
    <property type="taxonomic scope" value="Bacteria"/>
</dbReference>
<name>M1MU72_9CORY</name>
<dbReference type="STRING" id="1121362.A605_01300"/>
<dbReference type="Proteomes" id="UP000011723">
    <property type="component" value="Chromosome"/>
</dbReference>
<dbReference type="KEGG" id="chn:A605_01300"/>
<accession>M1MU72</accession>
<dbReference type="RefSeq" id="WP_015399698.1">
    <property type="nucleotide sequence ID" value="NC_020302.1"/>
</dbReference>